<reference evidence="1" key="1">
    <citation type="journal article" date="2021" name="Microb. Physiol.">
        <title>Proteogenomic Insights into the Physiology of Marine, Sulfate-Reducing, Filamentous Desulfonema limicola and Desulfonema magnum.</title>
        <authorList>
            <person name="Schnaars V."/>
            <person name="Wohlbrand L."/>
            <person name="Scheve S."/>
            <person name="Hinrichs C."/>
            <person name="Reinhardt R."/>
            <person name="Rabus R."/>
        </authorList>
    </citation>
    <scope>NUCLEOTIDE SEQUENCE</scope>
    <source>
        <strain evidence="1">5ac10</strain>
    </source>
</reference>
<protein>
    <recommendedName>
        <fullName evidence="3">SHOCT domain-containing protein</fullName>
    </recommendedName>
</protein>
<dbReference type="EMBL" id="CP061799">
    <property type="protein sequence ID" value="QTA80562.1"/>
    <property type="molecule type" value="Genomic_DNA"/>
</dbReference>
<gene>
    <name evidence="1" type="ORF">dnl_28690</name>
</gene>
<name>A0A975GGU0_9BACT</name>
<proteinExistence type="predicted"/>
<organism evidence="1 2">
    <name type="scientific">Desulfonema limicola</name>
    <dbReference type="NCBI Taxonomy" id="45656"/>
    <lineage>
        <taxon>Bacteria</taxon>
        <taxon>Pseudomonadati</taxon>
        <taxon>Thermodesulfobacteriota</taxon>
        <taxon>Desulfobacteria</taxon>
        <taxon>Desulfobacterales</taxon>
        <taxon>Desulfococcaceae</taxon>
        <taxon>Desulfonema</taxon>
    </lineage>
</organism>
<evidence type="ECO:0000313" key="1">
    <source>
        <dbReference type="EMBL" id="QTA80562.1"/>
    </source>
</evidence>
<evidence type="ECO:0000313" key="2">
    <source>
        <dbReference type="Proteomes" id="UP000663720"/>
    </source>
</evidence>
<keyword evidence="2" id="KW-1185">Reference proteome</keyword>
<dbReference type="RefSeq" id="WP_207692197.1">
    <property type="nucleotide sequence ID" value="NZ_CP061799.1"/>
</dbReference>
<accession>A0A975GGU0</accession>
<evidence type="ECO:0008006" key="3">
    <source>
        <dbReference type="Google" id="ProtNLM"/>
    </source>
</evidence>
<dbReference type="Proteomes" id="UP000663720">
    <property type="component" value="Chromosome"/>
</dbReference>
<dbReference type="KEGG" id="dli:dnl_28690"/>
<dbReference type="AlphaFoldDB" id="A0A975GGU0"/>
<sequence>MSDWDFLYEMNERGYSPEEIADAAGSGAAPWEWEHIAKQEIKTEWEQLKKLRDTGQISRKEFKIRKAQIFR</sequence>